<reference evidence="1" key="1">
    <citation type="submission" date="2009-08" db="EMBL/GenBank/DDBJ databases">
        <authorList>
            <consortium name="US DOE Joint Genome Institute"/>
            <person name="Lucas S."/>
            <person name="Copeland A."/>
            <person name="Lapidus A."/>
            <person name="Glavina del Rio T."/>
            <person name="Dalin E."/>
            <person name="Tice H."/>
            <person name="Bruce D."/>
            <person name="Barry K."/>
            <person name="Pitluck S."/>
            <person name="Lowry S."/>
            <person name="Larimer F."/>
            <person name="Land M."/>
            <person name="Hauser L."/>
            <person name="Kyrpides N."/>
            <person name="Ivanova N."/>
            <person name="McMahon K.D."/>
            <person name="Hugenholtz P."/>
        </authorList>
    </citation>
    <scope>NUCLEOTIDE SEQUENCE</scope>
    <source>
        <strain evidence="1">UW-1</strain>
    </source>
</reference>
<dbReference type="HOGENOM" id="CLU_1773312_0_0_4"/>
<reference evidence="1" key="2">
    <citation type="submission" date="2009-09" db="EMBL/GenBank/DDBJ databases">
        <title>Complete sequence of chromosome of Candidatus Accumulibacter phosphatis clade IIA str. UW-1.</title>
        <authorList>
            <consortium name="US DOE Joint Genome Institute"/>
            <person name="Martin H.G."/>
            <person name="Ivanova N."/>
            <person name="Kunin V."/>
            <person name="Warnecke F."/>
            <person name="Barry K."/>
            <person name="He S."/>
            <person name="Salamov A."/>
            <person name="Szeto E."/>
            <person name="Dalin E."/>
            <person name="Pangilinan J.L."/>
            <person name="Lapidus A."/>
            <person name="Lowry S."/>
            <person name="Kyrpides N.C."/>
            <person name="McMahon K.D."/>
            <person name="Hugenholtz P."/>
        </authorList>
    </citation>
    <scope>NUCLEOTIDE SEQUENCE [LARGE SCALE GENOMIC DNA]</scope>
    <source>
        <strain evidence="1">UW-1</strain>
    </source>
</reference>
<dbReference type="KEGG" id="app:CAP2UW1_0473"/>
<evidence type="ECO:0000313" key="1">
    <source>
        <dbReference type="EMBL" id="ACV33824.1"/>
    </source>
</evidence>
<proteinExistence type="predicted"/>
<sequence length="146" mass="14767">MADLTLKGTLNLMGTLTFKPSPGGKLKIGNAGLEALVEVMPGDPPQCTAAPPVILPPPPASPLQPQPTVWIVSSFNKTVKAGSKCIVALGMAMQGQSGAPLWPGMLLPSSGNPTVTVNHVPINVVNDMAVIFPSGGSAAFSASGQT</sequence>
<dbReference type="STRING" id="522306.CAP2UW1_0473"/>
<accession>C7RL02</accession>
<dbReference type="AlphaFoldDB" id="C7RL02"/>
<dbReference type="EMBL" id="CP001715">
    <property type="protein sequence ID" value="ACV33824.1"/>
    <property type="molecule type" value="Genomic_DNA"/>
</dbReference>
<organism evidence="1">
    <name type="scientific">Accumulibacter regalis</name>
    <dbReference type="NCBI Taxonomy" id="522306"/>
    <lineage>
        <taxon>Bacteria</taxon>
        <taxon>Pseudomonadati</taxon>
        <taxon>Pseudomonadota</taxon>
        <taxon>Betaproteobacteria</taxon>
        <taxon>Candidatus Accumulibacter</taxon>
    </lineage>
</organism>
<protein>
    <recommendedName>
        <fullName evidence="2">Tox-PAAR-like domain-containing protein</fullName>
    </recommendedName>
</protein>
<name>C7RL02_ACCRE</name>
<dbReference type="eggNOG" id="ENOG50349D0">
    <property type="taxonomic scope" value="Bacteria"/>
</dbReference>
<evidence type="ECO:0008006" key="2">
    <source>
        <dbReference type="Google" id="ProtNLM"/>
    </source>
</evidence>
<gene>
    <name evidence="1" type="ordered locus">CAP2UW1_0473</name>
</gene>
<dbReference type="OrthoDB" id="9181595at2"/>